<dbReference type="Proteomes" id="UP000688137">
    <property type="component" value="Unassembled WGS sequence"/>
</dbReference>
<proteinExistence type="predicted"/>
<sequence length="1018" mass="119912">MSKECSVLFHVTVRTSLSQVVGVIGNQFELGSWNEKNLSILKTDPSIFPKWVAEKPIIFQQGTKLEFKFVILDNGKAIWEELPQNRKYRCRYWKVILTAEWNNYEGKEYVEKRFKSSVCLNQEILSQYTKPRLNDQFDPFDQANDDSEDSVDGFDSFSKEIANRKNSESSESEEDKKKPALEINKDSEFTSLYQLYTENPKFRQLKNFSQNDILYEINEDPLIGISDEDSLLISTYYLPIVVIKQTDGSYQKHNYQHSFSLHLLFGVQQFKRIWFGLPIVLNEIGEKINDQSEDLKHFLKQFGFVPVFVNQECLDYFNKEFCTKLYQPIMNNDVSITKLSALEYSDHMQECFKKLNDEFFQEIKPYINQNSIALIADYRLLYLSQIFVNHKFTRLPLVIFYNRLFPHYDNLKLIPFFNEIINSFLHANVICFSNYKTANEFLTVMKDIYQVEYHSFKGNLAFHYYGREIYVKLQNPGIEISACGEQQYEIIEPHYDQEDNKKQLRIVGVDTYGHQSGVELKFRHLFKFIKETNIIQNNPNIKYIQILLKAFEDHDINEQRISLLNQIEQINSFLYPKKDNYFVKLIEEEIDSKLRFKEFEKANIYLQCKYSGRHDFYLSEYIHLNNMPIALISDSSCYHRGLQSIVTFNVFSHLDFKEKFSDLLLKVLQNQYQFTQLQKLKVQKDQQIIRQNQTSQWIENIFIDAKKAVSMLKFAQISLRIQDKLMIKVAHNLKFQHLDIQSVAKSYQQSTKPIIIIEFETIVTDQYFIDYKPKHFLQQSPHLKGNDEAIRIRQVEKELLDRIKELSKMNKVYIVSGGLFNELSSIFSGYNLSLFAENGFLYKSDQLQWNALFNLDYQCLIQVRKIFNQYAIKTEGIEIESKESSISLKLKNSDEYVQQLIQDLVENVQIIVDRYPTFQLIVGSNSVEVSPKNLNKGMILEIIMQKENLSRGKLDFALIIARGIQNEDIFSHFKVITQSRKYFSENASLFSVSQGLVPSYANYYLNNQQELIQLFKTI</sequence>
<evidence type="ECO:0000259" key="1">
    <source>
        <dbReference type="PROSITE" id="PS51166"/>
    </source>
</evidence>
<keyword evidence="3" id="KW-1185">Reference proteome</keyword>
<gene>
    <name evidence="2" type="ORF">PPRIM_AZ9-3.1.T1290063</name>
</gene>
<dbReference type="SMART" id="SM01065">
    <property type="entry name" value="CBM_2"/>
    <property type="match status" value="1"/>
</dbReference>
<dbReference type="GO" id="GO:0003825">
    <property type="term" value="F:alpha,alpha-trehalose-phosphate synthase (UDP-forming) activity"/>
    <property type="evidence" value="ECO:0007669"/>
    <property type="project" value="TreeGrafter"/>
</dbReference>
<dbReference type="OMA" id="VHPMPIE"/>
<feature type="domain" description="CBM20" evidence="1">
    <location>
        <begin position="1"/>
        <end position="103"/>
    </location>
</feature>
<comment type="caution">
    <text evidence="2">The sequence shown here is derived from an EMBL/GenBank/DDBJ whole genome shotgun (WGS) entry which is preliminary data.</text>
</comment>
<dbReference type="Pfam" id="PF00686">
    <property type="entry name" value="CBM_20"/>
    <property type="match status" value="1"/>
</dbReference>
<dbReference type="GO" id="GO:0005992">
    <property type="term" value="P:trehalose biosynthetic process"/>
    <property type="evidence" value="ECO:0007669"/>
    <property type="project" value="InterPro"/>
</dbReference>
<name>A0A8S1PSC7_PARPR</name>
<evidence type="ECO:0000313" key="2">
    <source>
        <dbReference type="EMBL" id="CAD8106036.1"/>
    </source>
</evidence>
<reference evidence="2" key="1">
    <citation type="submission" date="2021-01" db="EMBL/GenBank/DDBJ databases">
        <authorList>
            <consortium name="Genoscope - CEA"/>
            <person name="William W."/>
        </authorList>
    </citation>
    <scope>NUCLEOTIDE SEQUENCE</scope>
</reference>
<dbReference type="GO" id="GO:2001070">
    <property type="term" value="F:starch binding"/>
    <property type="evidence" value="ECO:0007669"/>
    <property type="project" value="InterPro"/>
</dbReference>
<dbReference type="EMBL" id="CAJJDM010000132">
    <property type="protein sequence ID" value="CAD8106036.1"/>
    <property type="molecule type" value="Genomic_DNA"/>
</dbReference>
<dbReference type="PANTHER" id="PTHR10788">
    <property type="entry name" value="TREHALOSE-6-PHOSPHATE SYNTHASE"/>
    <property type="match status" value="1"/>
</dbReference>
<dbReference type="CDD" id="cd05467">
    <property type="entry name" value="CBM20"/>
    <property type="match status" value="1"/>
</dbReference>
<protein>
    <recommendedName>
        <fullName evidence="1">CBM20 domain-containing protein</fullName>
    </recommendedName>
</protein>
<evidence type="ECO:0000313" key="3">
    <source>
        <dbReference type="Proteomes" id="UP000688137"/>
    </source>
</evidence>
<dbReference type="GO" id="GO:0005829">
    <property type="term" value="C:cytosol"/>
    <property type="evidence" value="ECO:0007669"/>
    <property type="project" value="TreeGrafter"/>
</dbReference>
<dbReference type="AlphaFoldDB" id="A0A8S1PSC7"/>
<dbReference type="Pfam" id="PF02358">
    <property type="entry name" value="Trehalose_PPase"/>
    <property type="match status" value="1"/>
</dbReference>
<dbReference type="PANTHER" id="PTHR10788:SF106">
    <property type="entry name" value="BCDNA.GH08860"/>
    <property type="match status" value="1"/>
</dbReference>
<accession>A0A8S1PSC7</accession>
<dbReference type="InterPro" id="IPR003337">
    <property type="entry name" value="Trehalose_PPase"/>
</dbReference>
<dbReference type="GO" id="GO:0004805">
    <property type="term" value="F:trehalose-phosphatase activity"/>
    <property type="evidence" value="ECO:0007669"/>
    <property type="project" value="TreeGrafter"/>
</dbReference>
<organism evidence="2 3">
    <name type="scientific">Paramecium primaurelia</name>
    <dbReference type="NCBI Taxonomy" id="5886"/>
    <lineage>
        <taxon>Eukaryota</taxon>
        <taxon>Sar</taxon>
        <taxon>Alveolata</taxon>
        <taxon>Ciliophora</taxon>
        <taxon>Intramacronucleata</taxon>
        <taxon>Oligohymenophorea</taxon>
        <taxon>Peniculida</taxon>
        <taxon>Parameciidae</taxon>
        <taxon>Paramecium</taxon>
    </lineage>
</organism>
<dbReference type="Pfam" id="PF00982">
    <property type="entry name" value="Glyco_transf_20"/>
    <property type="match status" value="1"/>
</dbReference>
<dbReference type="InterPro" id="IPR001830">
    <property type="entry name" value="Glyco_trans_20"/>
</dbReference>
<dbReference type="InterPro" id="IPR002044">
    <property type="entry name" value="CBM20"/>
</dbReference>
<dbReference type="PROSITE" id="PS51166">
    <property type="entry name" value="CBM20"/>
    <property type="match status" value="1"/>
</dbReference>